<comment type="cofactor">
    <cofactor evidence="1">
        <name>FAD</name>
        <dbReference type="ChEBI" id="CHEBI:57692"/>
    </cofactor>
</comment>
<dbReference type="CDD" id="cd03478">
    <property type="entry name" value="Rieske_AIFL_N"/>
    <property type="match status" value="1"/>
</dbReference>
<evidence type="ECO:0000313" key="11">
    <source>
        <dbReference type="Proteomes" id="UP001597469"/>
    </source>
</evidence>
<comment type="caution">
    <text evidence="10">The sequence shown here is derived from an EMBL/GenBank/DDBJ whole genome shotgun (WGS) entry which is preliminary data.</text>
</comment>
<dbReference type="EMBL" id="JBHULN010000011">
    <property type="protein sequence ID" value="MFD2572495.1"/>
    <property type="molecule type" value="Genomic_DNA"/>
</dbReference>
<dbReference type="RefSeq" id="WP_381524969.1">
    <property type="nucleotide sequence ID" value="NZ_JBHULN010000011.1"/>
</dbReference>
<keyword evidence="8" id="KW-0411">Iron-sulfur</keyword>
<evidence type="ECO:0000256" key="8">
    <source>
        <dbReference type="ARBA" id="ARBA00023014"/>
    </source>
</evidence>
<dbReference type="SUPFAM" id="SSF55424">
    <property type="entry name" value="FAD/NAD-linked reductases, dimerisation (C-terminal) domain"/>
    <property type="match status" value="1"/>
</dbReference>
<organism evidence="10 11">
    <name type="scientific">Spirosoma soli</name>
    <dbReference type="NCBI Taxonomy" id="1770529"/>
    <lineage>
        <taxon>Bacteria</taxon>
        <taxon>Pseudomonadati</taxon>
        <taxon>Bacteroidota</taxon>
        <taxon>Cytophagia</taxon>
        <taxon>Cytophagales</taxon>
        <taxon>Cytophagaceae</taxon>
        <taxon>Spirosoma</taxon>
    </lineage>
</organism>
<evidence type="ECO:0000313" key="10">
    <source>
        <dbReference type="EMBL" id="MFD2572495.1"/>
    </source>
</evidence>
<evidence type="ECO:0000256" key="7">
    <source>
        <dbReference type="ARBA" id="ARBA00023004"/>
    </source>
</evidence>
<dbReference type="PANTHER" id="PTHR43557">
    <property type="entry name" value="APOPTOSIS-INDUCING FACTOR 1"/>
    <property type="match status" value="1"/>
</dbReference>
<keyword evidence="3" id="KW-0001">2Fe-2S</keyword>
<dbReference type="SUPFAM" id="SSF51905">
    <property type="entry name" value="FAD/NAD(P)-binding domain"/>
    <property type="match status" value="2"/>
</dbReference>
<dbReference type="Pfam" id="PF07992">
    <property type="entry name" value="Pyr_redox_2"/>
    <property type="match status" value="1"/>
</dbReference>
<dbReference type="SUPFAM" id="SSF50022">
    <property type="entry name" value="ISP domain"/>
    <property type="match status" value="1"/>
</dbReference>
<gene>
    <name evidence="10" type="ORF">ACFSUS_17790</name>
</gene>
<evidence type="ECO:0000256" key="2">
    <source>
        <dbReference type="ARBA" id="ARBA00022630"/>
    </source>
</evidence>
<dbReference type="InterPro" id="IPR050446">
    <property type="entry name" value="FAD-oxidoreductase/Apoptosis"/>
</dbReference>
<feature type="domain" description="Rieske" evidence="9">
    <location>
        <begin position="8"/>
        <end position="103"/>
    </location>
</feature>
<keyword evidence="6" id="KW-0560">Oxidoreductase</keyword>
<keyword evidence="11" id="KW-1185">Reference proteome</keyword>
<dbReference type="PRINTS" id="PR00368">
    <property type="entry name" value="FADPNR"/>
</dbReference>
<keyword evidence="2" id="KW-0285">Flavoprotein</keyword>
<proteinExistence type="predicted"/>
<dbReference type="Proteomes" id="UP001597469">
    <property type="component" value="Unassembled WGS sequence"/>
</dbReference>
<dbReference type="Pfam" id="PF00355">
    <property type="entry name" value="Rieske"/>
    <property type="match status" value="1"/>
</dbReference>
<keyword evidence="5" id="KW-0274">FAD</keyword>
<evidence type="ECO:0000259" key="9">
    <source>
        <dbReference type="PROSITE" id="PS51296"/>
    </source>
</evidence>
<dbReference type="Gene3D" id="3.30.390.30">
    <property type="match status" value="1"/>
</dbReference>
<dbReference type="InterPro" id="IPR036922">
    <property type="entry name" value="Rieske_2Fe-2S_sf"/>
</dbReference>
<keyword evidence="7" id="KW-0408">Iron</keyword>
<evidence type="ECO:0000256" key="4">
    <source>
        <dbReference type="ARBA" id="ARBA00022723"/>
    </source>
</evidence>
<dbReference type="Pfam" id="PF14759">
    <property type="entry name" value="Reductase_C"/>
    <property type="match status" value="1"/>
</dbReference>
<name>A0ABW5M673_9BACT</name>
<dbReference type="PRINTS" id="PR00411">
    <property type="entry name" value="PNDRDTASEI"/>
</dbReference>
<dbReference type="InterPro" id="IPR016156">
    <property type="entry name" value="FAD/NAD-linked_Rdtase_dimer_sf"/>
</dbReference>
<protein>
    <submittedName>
        <fullName evidence="10">FAD-dependent oxidoreductase</fullName>
    </submittedName>
</protein>
<reference evidence="11" key="1">
    <citation type="journal article" date="2019" name="Int. J. Syst. Evol. Microbiol.">
        <title>The Global Catalogue of Microorganisms (GCM) 10K type strain sequencing project: providing services to taxonomists for standard genome sequencing and annotation.</title>
        <authorList>
            <consortium name="The Broad Institute Genomics Platform"/>
            <consortium name="The Broad Institute Genome Sequencing Center for Infectious Disease"/>
            <person name="Wu L."/>
            <person name="Ma J."/>
        </authorList>
    </citation>
    <scope>NUCLEOTIDE SEQUENCE [LARGE SCALE GENOMIC DNA]</scope>
    <source>
        <strain evidence="11">KCTC 42805</strain>
    </source>
</reference>
<evidence type="ECO:0000256" key="6">
    <source>
        <dbReference type="ARBA" id="ARBA00023002"/>
    </source>
</evidence>
<dbReference type="InterPro" id="IPR036188">
    <property type="entry name" value="FAD/NAD-bd_sf"/>
</dbReference>
<dbReference type="Gene3D" id="3.50.50.60">
    <property type="entry name" value="FAD/NAD(P)-binding domain"/>
    <property type="match status" value="2"/>
</dbReference>
<evidence type="ECO:0000256" key="3">
    <source>
        <dbReference type="ARBA" id="ARBA00022714"/>
    </source>
</evidence>
<keyword evidence="4" id="KW-0479">Metal-binding</keyword>
<accession>A0ABW5M673</accession>
<dbReference type="PROSITE" id="PS51296">
    <property type="entry name" value="RIESKE"/>
    <property type="match status" value="1"/>
</dbReference>
<evidence type="ECO:0000256" key="5">
    <source>
        <dbReference type="ARBA" id="ARBA00022827"/>
    </source>
</evidence>
<evidence type="ECO:0000256" key="1">
    <source>
        <dbReference type="ARBA" id="ARBA00001974"/>
    </source>
</evidence>
<dbReference type="PANTHER" id="PTHR43557:SF2">
    <property type="entry name" value="RIESKE DOMAIN-CONTAINING PROTEIN-RELATED"/>
    <property type="match status" value="1"/>
</dbReference>
<dbReference type="InterPro" id="IPR028202">
    <property type="entry name" value="Reductase_C"/>
</dbReference>
<dbReference type="InterPro" id="IPR023753">
    <property type="entry name" value="FAD/NAD-binding_dom"/>
</dbReference>
<dbReference type="InterPro" id="IPR017941">
    <property type="entry name" value="Rieske_2Fe-2S"/>
</dbReference>
<dbReference type="Gene3D" id="2.102.10.10">
    <property type="entry name" value="Rieske [2Fe-2S] iron-sulphur domain"/>
    <property type="match status" value="1"/>
</dbReference>
<sequence>MIADYTEAAVCHVDDMVDGELKEVRVGDTDVLLARADGQYYALYPKCSHYQGPLVKGLLHGNRLVCPWHNACFDVRTGHRLEAPALNGLPTHEVRIENNQVFVRLTTDKDSLENPLAALDDENTQTYVIVGGGGAGAFAAEGMREASFTGKIIMLTESQEGPYDRPNCSKDYLQGKAPDEWMPLRPADFYQDYGIEVRTSQRVVSLDPANKRIELASGETIQYDQALICPGGKPNELSVPGVELRGIYTLRSLHDSQILRELGQAGKRVVVVGSSFIGVEGAMSLRKLGSEVHIVGREEVPFEKNLGEKIGRLMQSWHEKEGIRFHLGRQVQRFDGDGVVNAVILDNGERILADFVLLGLGVKPQTDFLKGVTLDKDGGVNTNEFLQVTDGLFAAGDVARHPMPDGPQRIEHWKVAGQQGHVAGLNMARLGSGEPSQKAEPEPYRMAPFFWTNQQGKRINYVGHADKFDDIIYDGDPEKDEAFLALYVRGGIIKAAAGLKRDQDIIAIRELMQEGRMPAAESIREGFDWVQELKKS</sequence>